<dbReference type="PANTHER" id="PTHR45642:SF45">
    <property type="entry name" value="GDSL-LIKE LIPASE_ACYLHYDROLASE"/>
    <property type="match status" value="1"/>
</dbReference>
<evidence type="ECO:0000256" key="1">
    <source>
        <dbReference type="ARBA" id="ARBA00008668"/>
    </source>
</evidence>
<dbReference type="STRING" id="3916.A0A1S3U201"/>
<dbReference type="FunFam" id="3.40.50.1110:FF:000003">
    <property type="entry name" value="GDSL esterase/lipase APG"/>
    <property type="match status" value="1"/>
</dbReference>
<dbReference type="InterPro" id="IPR036514">
    <property type="entry name" value="SGNH_hydro_sf"/>
</dbReference>
<dbReference type="GO" id="GO:0016788">
    <property type="term" value="F:hydrolase activity, acting on ester bonds"/>
    <property type="evidence" value="ECO:0007669"/>
    <property type="project" value="InterPro"/>
</dbReference>
<comment type="similarity">
    <text evidence="1">Belongs to the 'GDSL' lipolytic enzyme family.</text>
</comment>
<dbReference type="InterPro" id="IPR035669">
    <property type="entry name" value="SGNH_plant_lipase-like"/>
</dbReference>
<evidence type="ECO:0000313" key="2">
    <source>
        <dbReference type="Proteomes" id="UP000087766"/>
    </source>
</evidence>
<dbReference type="PANTHER" id="PTHR45642">
    <property type="entry name" value="GDSL ESTERASE/LIPASE EXL3"/>
    <property type="match status" value="1"/>
</dbReference>
<dbReference type="CDD" id="cd01837">
    <property type="entry name" value="SGNH_plant_lipase_like"/>
    <property type="match status" value="1"/>
</dbReference>
<dbReference type="AlphaFoldDB" id="A0A1S3U201"/>
<dbReference type="OrthoDB" id="1600564at2759"/>
<dbReference type="Gene3D" id="3.40.50.1110">
    <property type="entry name" value="SGNH hydrolase"/>
    <property type="match status" value="1"/>
</dbReference>
<reference evidence="3" key="2">
    <citation type="submission" date="2025-08" db="UniProtKB">
        <authorList>
            <consortium name="RefSeq"/>
        </authorList>
    </citation>
    <scope>IDENTIFICATION</scope>
    <source>
        <tissue evidence="3">Leaf</tissue>
    </source>
</reference>
<dbReference type="RefSeq" id="XP_014500045.2">
    <property type="nucleotide sequence ID" value="XM_014644559.2"/>
</dbReference>
<dbReference type="GO" id="GO:0048046">
    <property type="term" value="C:apoplast"/>
    <property type="evidence" value="ECO:0007669"/>
    <property type="project" value="TreeGrafter"/>
</dbReference>
<dbReference type="SUPFAM" id="SSF52266">
    <property type="entry name" value="SGNH hydrolase"/>
    <property type="match status" value="1"/>
</dbReference>
<dbReference type="Pfam" id="PF00657">
    <property type="entry name" value="Lipase_GDSL"/>
    <property type="match status" value="1"/>
</dbReference>
<name>A0A1S3U201_VIGRR</name>
<dbReference type="InterPro" id="IPR001087">
    <property type="entry name" value="GDSL"/>
</dbReference>
<organism evidence="2 3">
    <name type="scientific">Vigna radiata var. radiata</name>
    <name type="common">Mung bean</name>
    <name type="synonym">Phaseolus aureus</name>
    <dbReference type="NCBI Taxonomy" id="3916"/>
    <lineage>
        <taxon>Eukaryota</taxon>
        <taxon>Viridiplantae</taxon>
        <taxon>Streptophyta</taxon>
        <taxon>Embryophyta</taxon>
        <taxon>Tracheophyta</taxon>
        <taxon>Spermatophyta</taxon>
        <taxon>Magnoliopsida</taxon>
        <taxon>eudicotyledons</taxon>
        <taxon>Gunneridae</taxon>
        <taxon>Pentapetalae</taxon>
        <taxon>rosids</taxon>
        <taxon>fabids</taxon>
        <taxon>Fabales</taxon>
        <taxon>Fabaceae</taxon>
        <taxon>Papilionoideae</taxon>
        <taxon>50 kb inversion clade</taxon>
        <taxon>NPAAA clade</taxon>
        <taxon>indigoferoid/millettioid clade</taxon>
        <taxon>Phaseoleae</taxon>
        <taxon>Vigna</taxon>
    </lineage>
</organism>
<sequence length="365" mass="39158">MHSKKVIVSHTKMNINSTKGLLALFAFVFLGWGNAQNTLVPAIITFGDSAVDVGNNDYLPTLFKANYLPYGRDFVNHQPTGRFCNGKLATDITAETLGFKTFAPAYLSPQASGKNLLIGANFASAASGYDEKAAILNHAIPLSQQLKYFTEYQGKLAKVAGSKKAALIIKDALYILSAGSSDFVQNYYVNPIISKAFTPDQYSAYLVGAFSIFVKDLYKLGARKVGVTSLPPLGCLPAARTLFGFHENGCVSKINSDAQGFNNKIKTAAANLQKQLPGLKIVVFDIFKPLNDLVQSPSKFGFAEARKGCCGTGIVETTSLLCNPKSPGTCSNATQYVFWDSVHPSQAANQVLADALILQGIALIT</sequence>
<reference evidence="2" key="1">
    <citation type="journal article" date="2014" name="Nat. Commun.">
        <title>Genome sequence of mungbean and insights into evolution within Vigna species.</title>
        <authorList>
            <person name="Kang Y.J."/>
            <person name="Kim S.K."/>
            <person name="Kim M.Y."/>
            <person name="Lestari P."/>
            <person name="Kim K.H."/>
            <person name="Ha B.K."/>
            <person name="Jun T.H."/>
            <person name="Hwang W.J."/>
            <person name="Lee T."/>
            <person name="Lee J."/>
            <person name="Shim S."/>
            <person name="Yoon M.Y."/>
            <person name="Jang Y.E."/>
            <person name="Han K.S."/>
            <person name="Taeprayoon P."/>
            <person name="Yoon N."/>
            <person name="Somta P."/>
            <person name="Tanya P."/>
            <person name="Kim K.S."/>
            <person name="Gwag J.G."/>
            <person name="Moon J.K."/>
            <person name="Lee Y.H."/>
            <person name="Park B.S."/>
            <person name="Bombarely A."/>
            <person name="Doyle J.J."/>
            <person name="Jackson S.A."/>
            <person name="Schafleitner R."/>
            <person name="Srinives P."/>
            <person name="Varshney R.K."/>
            <person name="Lee S.H."/>
        </authorList>
    </citation>
    <scope>NUCLEOTIDE SEQUENCE [LARGE SCALE GENOMIC DNA]</scope>
    <source>
        <strain evidence="2">cv. VC1973A</strain>
    </source>
</reference>
<keyword evidence="2" id="KW-1185">Reference proteome</keyword>
<gene>
    <name evidence="3" type="primary">LOC106761066</name>
</gene>
<dbReference type="KEGG" id="vra:106761066"/>
<protein>
    <submittedName>
        <fullName evidence="3">GDSL esterase/lipase APG</fullName>
    </submittedName>
</protein>
<dbReference type="InterPro" id="IPR050592">
    <property type="entry name" value="GDSL_lipolytic_enzyme"/>
</dbReference>
<proteinExistence type="inferred from homology"/>
<dbReference type="Proteomes" id="UP000087766">
    <property type="component" value="Chromosome 5"/>
</dbReference>
<accession>A0A1S3U201</accession>
<evidence type="ECO:0000313" key="3">
    <source>
        <dbReference type="RefSeq" id="XP_014500045.2"/>
    </source>
</evidence>
<dbReference type="GeneID" id="106761066"/>